<accession>A0A1V3U576</accession>
<dbReference type="InterPro" id="IPR022385">
    <property type="entry name" value="Rhs_assc_core"/>
</dbReference>
<protein>
    <recommendedName>
        <fullName evidence="3">RHS repeat-associated core domain-containing protein</fullName>
    </recommendedName>
</protein>
<evidence type="ECO:0000313" key="2">
    <source>
        <dbReference type="Proteomes" id="UP000188947"/>
    </source>
</evidence>
<dbReference type="PANTHER" id="PTHR32305:SF15">
    <property type="entry name" value="PROTEIN RHSA-RELATED"/>
    <property type="match status" value="1"/>
</dbReference>
<keyword evidence="2" id="KW-1185">Reference proteome</keyword>
<evidence type="ECO:0008006" key="3">
    <source>
        <dbReference type="Google" id="ProtNLM"/>
    </source>
</evidence>
<sequence>MRRYSYEYDGVNRLKAGNYWDNSGTAAGSYAERLNYDLNGNITGLRRTGLGAGLMDELGYSYENGGNSNRLMRVSDASGNAAGYPVGGNVIGYDVNGNMVSHLDKGISNIVYNYLNLPSSINASIGNTDYVYRADGVKLKKVFGAKTTDYLDGFQYENGVLQFVPTAEGYFDVIKNRYIYNYTDHLGNVRLSYTKGASGGAEIIEENNYYPFGLKHEGYNNASLANTAYQYKYNGKELQETGMYDYGARMYMPDLGRWGVIDPLTESSRRWSPYTYAYNNPIRFIDPDGRSNQDIIKVNSQGYVQEIIPQAGPHVVQDMEGNQLNLNDPAFDQKQLQALVDYAGTMSDFDLQDNEVRLFTPYSSKEMSDSFNNLGIGDINNTARSLQAFGEQSLIMTPWMLYMGWLGHGDFDFAGEMSALVQKTDNAYNPIQGGGATPPDGAGGFVRFEGTNTLYNVYDAGNFKTGKAFQLIGAPLDVLKNGANVSSKATLNGPDSKADQQAITNGYNYNRVKWKK</sequence>
<gene>
    <name evidence="1" type="ORF">BMF97_02665</name>
</gene>
<dbReference type="NCBIfam" id="TIGR03696">
    <property type="entry name" value="Rhs_assc_core"/>
    <property type="match status" value="1"/>
</dbReference>
<proteinExistence type="predicted"/>
<dbReference type="Proteomes" id="UP000188947">
    <property type="component" value="Unassembled WGS sequence"/>
</dbReference>
<dbReference type="PANTHER" id="PTHR32305">
    <property type="match status" value="1"/>
</dbReference>
<evidence type="ECO:0000313" key="1">
    <source>
        <dbReference type="EMBL" id="OOH98186.1"/>
    </source>
</evidence>
<dbReference type="AlphaFoldDB" id="A0A1V3U576"/>
<name>A0A1V3U576_ELIME</name>
<dbReference type="InterPro" id="IPR050708">
    <property type="entry name" value="T6SS_VgrG/RHS"/>
</dbReference>
<dbReference type="Gene3D" id="2.180.10.10">
    <property type="entry name" value="RHS repeat-associated core"/>
    <property type="match status" value="1"/>
</dbReference>
<organism evidence="1 2">
    <name type="scientific">Elizabethkingia meningoseptica</name>
    <name type="common">Chryseobacterium meningosepticum</name>
    <dbReference type="NCBI Taxonomy" id="238"/>
    <lineage>
        <taxon>Bacteria</taxon>
        <taxon>Pseudomonadati</taxon>
        <taxon>Bacteroidota</taxon>
        <taxon>Flavobacteriia</taxon>
        <taxon>Flavobacteriales</taxon>
        <taxon>Weeksellaceae</taxon>
        <taxon>Elizabethkingia</taxon>
    </lineage>
</organism>
<comment type="caution">
    <text evidence="1">The sequence shown here is derived from an EMBL/GenBank/DDBJ whole genome shotgun (WGS) entry which is preliminary data.</text>
</comment>
<dbReference type="EMBL" id="MPOG01000001">
    <property type="protein sequence ID" value="OOH98186.1"/>
    <property type="molecule type" value="Genomic_DNA"/>
</dbReference>
<reference evidence="1 2" key="1">
    <citation type="submission" date="2016-11" db="EMBL/GenBank/DDBJ databases">
        <title>Genome sequence and comparative genomic analysis of clinical strain Elizabethkingia meningoseptica 61421 PRCM.</title>
        <authorList>
            <person name="Wang M."/>
            <person name="Hu S."/>
            <person name="Cao L."/>
            <person name="Jiang T."/>
            <person name="Zhou Y."/>
            <person name="Ming D."/>
        </authorList>
    </citation>
    <scope>NUCLEOTIDE SEQUENCE [LARGE SCALE GENOMIC DNA]</scope>
    <source>
        <strain evidence="1 2">61421 PRCM</strain>
    </source>
</reference>